<dbReference type="PANTHER" id="PTHR22763:SF190">
    <property type="entry name" value="RING FINGER PROTEIN 24"/>
    <property type="match status" value="1"/>
</dbReference>
<keyword evidence="5" id="KW-0472">Membrane</keyword>
<accession>A0AAN9A8W3</accession>
<evidence type="ECO:0000256" key="3">
    <source>
        <dbReference type="ARBA" id="ARBA00022833"/>
    </source>
</evidence>
<dbReference type="InterPro" id="IPR001841">
    <property type="entry name" value="Znf_RING"/>
</dbReference>
<evidence type="ECO:0000259" key="6">
    <source>
        <dbReference type="PROSITE" id="PS50089"/>
    </source>
</evidence>
<protein>
    <recommendedName>
        <fullName evidence="6">RING-type domain-containing protein</fullName>
    </recommendedName>
</protein>
<dbReference type="GO" id="GO:0008270">
    <property type="term" value="F:zinc ion binding"/>
    <property type="evidence" value="ECO:0007669"/>
    <property type="project" value="UniProtKB-KW"/>
</dbReference>
<evidence type="ECO:0000256" key="5">
    <source>
        <dbReference type="SAM" id="Phobius"/>
    </source>
</evidence>
<name>A0AAN9A8W3_HALRR</name>
<feature type="non-terminal residue" evidence="7">
    <location>
        <position position="1"/>
    </location>
</feature>
<keyword evidence="5" id="KW-1133">Transmembrane helix</keyword>
<evidence type="ECO:0000256" key="4">
    <source>
        <dbReference type="PROSITE-ProRule" id="PRU00175"/>
    </source>
</evidence>
<organism evidence="7 8">
    <name type="scientific">Halocaridina rubra</name>
    <name type="common">Hawaiian red shrimp</name>
    <dbReference type="NCBI Taxonomy" id="373956"/>
    <lineage>
        <taxon>Eukaryota</taxon>
        <taxon>Metazoa</taxon>
        <taxon>Ecdysozoa</taxon>
        <taxon>Arthropoda</taxon>
        <taxon>Crustacea</taxon>
        <taxon>Multicrustacea</taxon>
        <taxon>Malacostraca</taxon>
        <taxon>Eumalacostraca</taxon>
        <taxon>Eucarida</taxon>
        <taxon>Decapoda</taxon>
        <taxon>Pleocyemata</taxon>
        <taxon>Caridea</taxon>
        <taxon>Atyoidea</taxon>
        <taxon>Atyidae</taxon>
        <taxon>Halocaridina</taxon>
    </lineage>
</organism>
<dbReference type="GO" id="GO:0043161">
    <property type="term" value="P:proteasome-mediated ubiquitin-dependent protein catabolic process"/>
    <property type="evidence" value="ECO:0007669"/>
    <property type="project" value="TreeGrafter"/>
</dbReference>
<evidence type="ECO:0000256" key="2">
    <source>
        <dbReference type="ARBA" id="ARBA00022771"/>
    </source>
</evidence>
<dbReference type="SUPFAM" id="SSF57850">
    <property type="entry name" value="RING/U-box"/>
    <property type="match status" value="1"/>
</dbReference>
<gene>
    <name evidence="7" type="ORF">SK128_007187</name>
</gene>
<reference evidence="7 8" key="1">
    <citation type="submission" date="2023-11" db="EMBL/GenBank/DDBJ databases">
        <title>Halocaridina rubra genome assembly.</title>
        <authorList>
            <person name="Smith C."/>
        </authorList>
    </citation>
    <scope>NUCLEOTIDE SEQUENCE [LARGE SCALE GENOMIC DNA]</scope>
    <source>
        <strain evidence="7">EP-1</strain>
        <tissue evidence="7">Whole</tissue>
    </source>
</reference>
<comment type="caution">
    <text evidence="7">The sequence shown here is derived from an EMBL/GenBank/DDBJ whole genome shotgun (WGS) entry which is preliminary data.</text>
</comment>
<evidence type="ECO:0000313" key="8">
    <source>
        <dbReference type="Proteomes" id="UP001381693"/>
    </source>
</evidence>
<dbReference type="SMART" id="SM00184">
    <property type="entry name" value="RING"/>
    <property type="match status" value="1"/>
</dbReference>
<dbReference type="PROSITE" id="PS50089">
    <property type="entry name" value="ZF_RING_2"/>
    <property type="match status" value="1"/>
</dbReference>
<sequence>ELTEREDWSMYVNIARTSNVRHLALSTTKIVLEWTKAITFIITVVFMLLVFGLEKGLKNYTPTTPYLFITGFYFLLTEKVFIEMFSTWLDYRKFDYFEGMEVFYCPALLLAMQITLSSFLVFLCLVCGNFRLVILSSFTNIRVKYRELMEKYIHPLNSELSDLSYYRAASPSEIRGHDDVCAICLTIMTCARITPCQHFFHADCLRRCLKESYKCPICQYNIHNAQLILPKD</sequence>
<dbReference type="PANTHER" id="PTHR22763">
    <property type="entry name" value="RING ZINC FINGER PROTEIN"/>
    <property type="match status" value="1"/>
</dbReference>
<evidence type="ECO:0000256" key="1">
    <source>
        <dbReference type="ARBA" id="ARBA00022723"/>
    </source>
</evidence>
<dbReference type="EMBL" id="JAXCGZ010009694">
    <property type="protein sequence ID" value="KAK7076390.1"/>
    <property type="molecule type" value="Genomic_DNA"/>
</dbReference>
<feature type="transmembrane region" description="Helical" evidence="5">
    <location>
        <begin position="108"/>
        <end position="134"/>
    </location>
</feature>
<dbReference type="Gene3D" id="3.30.40.10">
    <property type="entry name" value="Zinc/RING finger domain, C3HC4 (zinc finger)"/>
    <property type="match status" value="1"/>
</dbReference>
<evidence type="ECO:0000313" key="7">
    <source>
        <dbReference type="EMBL" id="KAK7076390.1"/>
    </source>
</evidence>
<keyword evidence="2 4" id="KW-0863">Zinc-finger</keyword>
<feature type="transmembrane region" description="Helical" evidence="5">
    <location>
        <begin position="34"/>
        <end position="53"/>
    </location>
</feature>
<keyword evidence="1" id="KW-0479">Metal-binding</keyword>
<feature type="transmembrane region" description="Helical" evidence="5">
    <location>
        <begin position="65"/>
        <end position="88"/>
    </location>
</feature>
<dbReference type="AlphaFoldDB" id="A0AAN9A8W3"/>
<dbReference type="Pfam" id="PF13639">
    <property type="entry name" value="zf-RING_2"/>
    <property type="match status" value="1"/>
</dbReference>
<keyword evidence="3" id="KW-0862">Zinc</keyword>
<keyword evidence="5" id="KW-0812">Transmembrane</keyword>
<dbReference type="InterPro" id="IPR050731">
    <property type="entry name" value="HRD1_E3_ubiq-ligases"/>
</dbReference>
<dbReference type="InterPro" id="IPR013083">
    <property type="entry name" value="Znf_RING/FYVE/PHD"/>
</dbReference>
<proteinExistence type="predicted"/>
<feature type="domain" description="RING-type" evidence="6">
    <location>
        <begin position="181"/>
        <end position="219"/>
    </location>
</feature>
<dbReference type="GO" id="GO:0061630">
    <property type="term" value="F:ubiquitin protein ligase activity"/>
    <property type="evidence" value="ECO:0007669"/>
    <property type="project" value="TreeGrafter"/>
</dbReference>
<dbReference type="GO" id="GO:0012505">
    <property type="term" value="C:endomembrane system"/>
    <property type="evidence" value="ECO:0007669"/>
    <property type="project" value="TreeGrafter"/>
</dbReference>
<keyword evidence="8" id="KW-1185">Reference proteome</keyword>
<dbReference type="Proteomes" id="UP001381693">
    <property type="component" value="Unassembled WGS sequence"/>
</dbReference>